<organism evidence="4 5">
    <name type="scientific">Nocardiopsis changdeensis</name>
    <dbReference type="NCBI Taxonomy" id="2831969"/>
    <lineage>
        <taxon>Bacteria</taxon>
        <taxon>Bacillati</taxon>
        <taxon>Actinomycetota</taxon>
        <taxon>Actinomycetes</taxon>
        <taxon>Streptosporangiales</taxon>
        <taxon>Nocardiopsidaceae</taxon>
        <taxon>Nocardiopsis</taxon>
    </lineage>
</organism>
<proteinExistence type="predicted"/>
<evidence type="ECO:0000256" key="2">
    <source>
        <dbReference type="SAM" id="MobiDB-lite"/>
    </source>
</evidence>
<name>A0ABX8BTS0_9ACTN</name>
<evidence type="ECO:0000313" key="4">
    <source>
        <dbReference type="EMBL" id="QUX25090.1"/>
    </source>
</evidence>
<dbReference type="GO" id="GO:0032259">
    <property type="term" value="P:methylation"/>
    <property type="evidence" value="ECO:0007669"/>
    <property type="project" value="UniProtKB-KW"/>
</dbReference>
<dbReference type="PANTHER" id="PTHR43861">
    <property type="entry name" value="TRANS-ACONITATE 2-METHYLTRANSFERASE-RELATED"/>
    <property type="match status" value="1"/>
</dbReference>
<dbReference type="Gene3D" id="3.40.50.150">
    <property type="entry name" value="Vaccinia Virus protein VP39"/>
    <property type="match status" value="1"/>
</dbReference>
<evidence type="ECO:0000256" key="1">
    <source>
        <dbReference type="ARBA" id="ARBA00022679"/>
    </source>
</evidence>
<dbReference type="GO" id="GO:0008168">
    <property type="term" value="F:methyltransferase activity"/>
    <property type="evidence" value="ECO:0007669"/>
    <property type="project" value="UniProtKB-KW"/>
</dbReference>
<gene>
    <name evidence="4" type="ORF">KGD84_13000</name>
</gene>
<dbReference type="Proteomes" id="UP000676079">
    <property type="component" value="Chromosome"/>
</dbReference>
<feature type="domain" description="Methyltransferase" evidence="3">
    <location>
        <begin position="55"/>
        <end position="149"/>
    </location>
</feature>
<feature type="region of interest" description="Disordered" evidence="2">
    <location>
        <begin position="1"/>
        <end position="35"/>
    </location>
</feature>
<keyword evidence="1" id="KW-0808">Transferase</keyword>
<dbReference type="RefSeq" id="WP_220560581.1">
    <property type="nucleotide sequence ID" value="NZ_CP074133.1"/>
</dbReference>
<protein>
    <submittedName>
        <fullName evidence="4">Class I SAM-dependent methyltransferase</fullName>
    </submittedName>
</protein>
<dbReference type="CDD" id="cd02440">
    <property type="entry name" value="AdoMet_MTases"/>
    <property type="match status" value="1"/>
</dbReference>
<dbReference type="InterPro" id="IPR041698">
    <property type="entry name" value="Methyltransf_25"/>
</dbReference>
<evidence type="ECO:0000259" key="3">
    <source>
        <dbReference type="Pfam" id="PF13649"/>
    </source>
</evidence>
<dbReference type="SUPFAM" id="SSF53335">
    <property type="entry name" value="S-adenosyl-L-methionine-dependent methyltransferases"/>
    <property type="match status" value="1"/>
</dbReference>
<keyword evidence="4" id="KW-0489">Methyltransferase</keyword>
<sequence length="225" mass="23914">MEPDTTRSPSGRGFWEQRYRDEDPSGPPPAPNPAFTALAGELSLVPPPSEGSRALELACGRGGDALWLAAAGWRVTAVDIAEHALSALAERARRAGLGDRLDVERHDLARSVPAPGSRDLVYANYFHTVVDLDRGAALRRAARSVADGGVFAVIDHGSSAPWSWEQRDDHPSAEDLWRSLGLGAGWTLLVCEGRSRLARGPHGGTATVVDTVVAARRRAGGGERA</sequence>
<reference evidence="4 5" key="1">
    <citation type="submission" date="2021-05" db="EMBL/GenBank/DDBJ databases">
        <title>Direct Submission.</title>
        <authorList>
            <person name="Li K."/>
            <person name="Gao J."/>
        </authorList>
    </citation>
    <scope>NUCLEOTIDE SEQUENCE [LARGE SCALE GENOMIC DNA]</scope>
    <source>
        <strain evidence="4 5">Mg02</strain>
    </source>
</reference>
<dbReference type="EMBL" id="CP074133">
    <property type="protein sequence ID" value="QUX25090.1"/>
    <property type="molecule type" value="Genomic_DNA"/>
</dbReference>
<accession>A0ABX8BTS0</accession>
<evidence type="ECO:0000313" key="5">
    <source>
        <dbReference type="Proteomes" id="UP000676079"/>
    </source>
</evidence>
<keyword evidence="5" id="KW-1185">Reference proteome</keyword>
<dbReference type="InterPro" id="IPR029063">
    <property type="entry name" value="SAM-dependent_MTases_sf"/>
</dbReference>
<dbReference type="Pfam" id="PF13649">
    <property type="entry name" value="Methyltransf_25"/>
    <property type="match status" value="1"/>
</dbReference>